<protein>
    <submittedName>
        <fullName evidence="1">Uncharacterized protein</fullName>
    </submittedName>
</protein>
<dbReference type="Proteomes" id="UP001165960">
    <property type="component" value="Unassembled WGS sequence"/>
</dbReference>
<reference evidence="1" key="1">
    <citation type="submission" date="2022-04" db="EMBL/GenBank/DDBJ databases">
        <title>Genome of the entomopathogenic fungus Entomophthora muscae.</title>
        <authorList>
            <person name="Elya C."/>
            <person name="Lovett B.R."/>
            <person name="Lee E."/>
            <person name="Macias A.M."/>
            <person name="Hajek A.E."/>
            <person name="De Bivort B.L."/>
            <person name="Kasson M.T."/>
            <person name="De Fine Licht H.H."/>
            <person name="Stajich J.E."/>
        </authorList>
    </citation>
    <scope>NUCLEOTIDE SEQUENCE</scope>
    <source>
        <strain evidence="1">Berkeley</strain>
    </source>
</reference>
<sequence length="180" mass="19713">MTGGMDQSGHNAKLRALSPDWERYQFNMSILCLSYSPPYCHMEPAAIPPLATVAPKYTRSTALFLEQTHLMPTHVLSIWPATSPQPECYTGIGSVAVPGCQDTFSCQGGLDPYEDSKRCIPSQPTPIIELSAQSQLFPKGRARDGPVWGAKPEPSLGHLVELVKNPVQQDQRPCQGRPDP</sequence>
<comment type="caution">
    <text evidence="1">The sequence shown here is derived from an EMBL/GenBank/DDBJ whole genome shotgun (WGS) entry which is preliminary data.</text>
</comment>
<evidence type="ECO:0000313" key="1">
    <source>
        <dbReference type="EMBL" id="KAJ9059689.1"/>
    </source>
</evidence>
<proteinExistence type="predicted"/>
<name>A0ACC2SBG9_9FUNG</name>
<gene>
    <name evidence="1" type="ORF">DSO57_1038834</name>
</gene>
<keyword evidence="2" id="KW-1185">Reference proteome</keyword>
<accession>A0ACC2SBG9</accession>
<dbReference type="EMBL" id="QTSX02005507">
    <property type="protein sequence ID" value="KAJ9059689.1"/>
    <property type="molecule type" value="Genomic_DNA"/>
</dbReference>
<evidence type="ECO:0000313" key="2">
    <source>
        <dbReference type="Proteomes" id="UP001165960"/>
    </source>
</evidence>
<organism evidence="1 2">
    <name type="scientific">Entomophthora muscae</name>
    <dbReference type="NCBI Taxonomy" id="34485"/>
    <lineage>
        <taxon>Eukaryota</taxon>
        <taxon>Fungi</taxon>
        <taxon>Fungi incertae sedis</taxon>
        <taxon>Zoopagomycota</taxon>
        <taxon>Entomophthoromycotina</taxon>
        <taxon>Entomophthoromycetes</taxon>
        <taxon>Entomophthorales</taxon>
        <taxon>Entomophthoraceae</taxon>
        <taxon>Entomophthora</taxon>
    </lineage>
</organism>